<evidence type="ECO:0008006" key="4">
    <source>
        <dbReference type="Google" id="ProtNLM"/>
    </source>
</evidence>
<keyword evidence="3" id="KW-1185">Reference proteome</keyword>
<reference evidence="2 3" key="1">
    <citation type="submission" date="2020-08" db="EMBL/GenBank/DDBJ databases">
        <title>Genomic Encyclopedia of Type Strains, Phase IV (KMG-IV): sequencing the most valuable type-strain genomes for metagenomic binning, comparative biology and taxonomic classification.</title>
        <authorList>
            <person name="Goeker M."/>
        </authorList>
    </citation>
    <scope>NUCLEOTIDE SEQUENCE [LARGE SCALE GENOMIC DNA]</scope>
    <source>
        <strain evidence="2 3">DSM 25701</strain>
    </source>
</reference>
<gene>
    <name evidence="2" type="ORF">HNQ57_002545</name>
</gene>
<feature type="chain" id="PRO_5032934467" description="Alpha-amylase" evidence="1">
    <location>
        <begin position="19"/>
        <end position="348"/>
    </location>
</feature>
<protein>
    <recommendedName>
        <fullName evidence="4">Alpha-amylase</fullName>
    </recommendedName>
</protein>
<dbReference type="Pfam" id="PF13557">
    <property type="entry name" value="Phenol_MetA_deg"/>
    <property type="match status" value="1"/>
</dbReference>
<name>A0A840R705_9GAMM</name>
<evidence type="ECO:0000313" key="3">
    <source>
        <dbReference type="Proteomes" id="UP000536640"/>
    </source>
</evidence>
<dbReference type="InterPro" id="IPR025737">
    <property type="entry name" value="FApF"/>
</dbReference>
<accession>A0A840R705</accession>
<proteinExistence type="predicted"/>
<comment type="caution">
    <text evidence="2">The sequence shown here is derived from an EMBL/GenBank/DDBJ whole genome shotgun (WGS) entry which is preliminary data.</text>
</comment>
<dbReference type="EMBL" id="JACHHW010000006">
    <property type="protein sequence ID" value="MBB5188266.1"/>
    <property type="molecule type" value="Genomic_DNA"/>
</dbReference>
<dbReference type="RefSeq" id="WP_184463473.1">
    <property type="nucleotide sequence ID" value="NZ_JACHHW010000006.1"/>
</dbReference>
<keyword evidence="1" id="KW-0732">Signal</keyword>
<evidence type="ECO:0000313" key="2">
    <source>
        <dbReference type="EMBL" id="MBB5188266.1"/>
    </source>
</evidence>
<dbReference type="AlphaFoldDB" id="A0A840R705"/>
<evidence type="ECO:0000256" key="1">
    <source>
        <dbReference type="SAM" id="SignalP"/>
    </source>
</evidence>
<sequence length="348" mass="37818">MRKLAFTLSLLAAAPVLAHQGADQNQIAQPALASGAIRHAPLGVMGDHVHKTGEWMFSYRYMRMEMDGNLYGSDSISAAEITGTMMNPGRYMVAPLKMTMEMHMLGAMYAPSDTLTIMAMLPLLNKNMDHRSRMGAEFTTATDGVGDASLAALLSVYQAADKSAGVHLNLGVSLPTGSIDERDDTPAMANAKLPYAMQLGSGTYDLKPGVTYQAYSALYNLGAQAQATLRSGENDNDYRLGNRYEVSAWLARNWSPALSSGLRIKHSSWADIHGADPDLNPMMVPTADTRAQGGERSELLISANYLFRAGALKNHRLALEYGVPIYQELDGPQMEMQNSMSLGWQYAP</sequence>
<dbReference type="Proteomes" id="UP000536640">
    <property type="component" value="Unassembled WGS sequence"/>
</dbReference>
<organism evidence="2 3">
    <name type="scientific">Zhongshania antarctica</name>
    <dbReference type="NCBI Taxonomy" id="641702"/>
    <lineage>
        <taxon>Bacteria</taxon>
        <taxon>Pseudomonadati</taxon>
        <taxon>Pseudomonadota</taxon>
        <taxon>Gammaproteobacteria</taxon>
        <taxon>Cellvibrionales</taxon>
        <taxon>Spongiibacteraceae</taxon>
        <taxon>Zhongshania</taxon>
    </lineage>
</organism>
<feature type="signal peptide" evidence="1">
    <location>
        <begin position="1"/>
        <end position="18"/>
    </location>
</feature>